<evidence type="ECO:0000313" key="3">
    <source>
        <dbReference type="EMBL" id="CUV23466.1"/>
    </source>
</evidence>
<organism evidence="9">
    <name type="scientific">Ralstonia solanacearum</name>
    <name type="common">Pseudomonas solanacearum</name>
    <dbReference type="NCBI Taxonomy" id="305"/>
    <lineage>
        <taxon>Bacteria</taxon>
        <taxon>Pseudomonadati</taxon>
        <taxon>Pseudomonadota</taxon>
        <taxon>Betaproteobacteria</taxon>
        <taxon>Burkholderiales</taxon>
        <taxon>Burkholderiaceae</taxon>
        <taxon>Ralstonia</taxon>
        <taxon>Ralstonia solanacearum species complex</taxon>
    </lineage>
</organism>
<keyword evidence="9" id="KW-0812">Transmembrane</keyword>
<evidence type="ECO:0000313" key="9">
    <source>
        <dbReference type="EMBL" id="CUV61960.1"/>
    </source>
</evidence>
<proteinExistence type="predicted"/>
<evidence type="ECO:0000313" key="5">
    <source>
        <dbReference type="EMBL" id="CUV33623.1"/>
    </source>
</evidence>
<protein>
    <submittedName>
        <fullName evidence="9">Putative transmembrane protein</fullName>
    </submittedName>
</protein>
<evidence type="ECO:0000313" key="4">
    <source>
        <dbReference type="EMBL" id="CUV27575.1"/>
    </source>
</evidence>
<keyword evidence="1" id="KW-0732">Signal</keyword>
<gene>
    <name evidence="10" type="ORF">LH706_08990</name>
    <name evidence="2" type="ORF">PSS4_v1_180038</name>
    <name evidence="9" type="ORF">RD1301_v1_1900013</name>
    <name evidence="3" type="ORF">RUN1744_v1_400066</name>
    <name evidence="4" type="ORF">RUN1985_v1_80070</name>
    <name evidence="8" type="ORF">RUN215_v1_550004</name>
    <name evidence="5" type="ORF">TD1301_v1_510012</name>
    <name evidence="6" type="ORF">TF3108_v1_420070</name>
    <name evidence="7" type="ORF">TO10_v1_160044</name>
</gene>
<accession>A0A0K1ZKE9</accession>
<reference evidence="10" key="2">
    <citation type="submission" date="2021-10" db="EMBL/GenBank/DDBJ databases">
        <title>Complete genome sequences of five Ralstonia solancearum strains isolated from sunflower.</title>
        <authorList>
            <person name="She X."/>
            <person name="He Z."/>
        </authorList>
    </citation>
    <scope>NUCLEOTIDE SEQUENCE</scope>
    <source>
        <strain evidence="10">RS638</strain>
    </source>
</reference>
<dbReference type="EMBL" id="LN899824">
    <property type="protein sequence ID" value="CUV27575.1"/>
    <property type="molecule type" value="Genomic_DNA"/>
</dbReference>
<feature type="chain" id="PRO_5013456164" evidence="1">
    <location>
        <begin position="21"/>
        <end position="55"/>
    </location>
</feature>
<evidence type="ECO:0000313" key="8">
    <source>
        <dbReference type="EMBL" id="CUV55741.1"/>
    </source>
</evidence>
<evidence type="ECO:0000313" key="6">
    <source>
        <dbReference type="EMBL" id="CUV40219.1"/>
    </source>
</evidence>
<feature type="signal peptide" evidence="1">
    <location>
        <begin position="1"/>
        <end position="20"/>
    </location>
</feature>
<evidence type="ECO:0000313" key="7">
    <source>
        <dbReference type="EMBL" id="CUV44672.1"/>
    </source>
</evidence>
<dbReference type="EMBL" id="LN899823">
    <property type="protein sequence ID" value="CUV23466.1"/>
    <property type="molecule type" value="Genomic_DNA"/>
</dbReference>
<dbReference type="EMBL" id="LN899827">
    <property type="protein sequence ID" value="CUV44672.1"/>
    <property type="molecule type" value="Genomic_DNA"/>
</dbReference>
<evidence type="ECO:0000256" key="1">
    <source>
        <dbReference type="SAM" id="SignalP"/>
    </source>
</evidence>
<sequence length="55" mass="5796">MHLKTWCARAALWMAGLACVGVGLTGCTTSREAYSQSSGISTYGVVDVGVERTSR</sequence>
<evidence type="ECO:0000313" key="2">
    <source>
        <dbReference type="EMBL" id="CUV16782.1"/>
    </source>
</evidence>
<dbReference type="EMBL" id="LN899826">
    <property type="protein sequence ID" value="CUV40219.1"/>
    <property type="molecule type" value="Genomic_DNA"/>
</dbReference>
<dbReference type="EMBL" id="LN899825">
    <property type="protein sequence ID" value="CUV33623.1"/>
    <property type="molecule type" value="Genomic_DNA"/>
</dbReference>
<evidence type="ECO:0000313" key="10">
    <source>
        <dbReference type="EMBL" id="UZF16544.1"/>
    </source>
</evidence>
<dbReference type="EMBL" id="CP085043">
    <property type="protein sequence ID" value="UZF16544.1"/>
    <property type="molecule type" value="Genomic_DNA"/>
</dbReference>
<dbReference type="EMBL" id="LN899821">
    <property type="protein sequence ID" value="CUV16782.1"/>
    <property type="molecule type" value="Genomic_DNA"/>
</dbReference>
<dbReference type="EMBL" id="LN899822">
    <property type="protein sequence ID" value="CUV61960.1"/>
    <property type="molecule type" value="Genomic_DNA"/>
</dbReference>
<dbReference type="AlphaFoldDB" id="A0A0K1ZKE9"/>
<dbReference type="PROSITE" id="PS51257">
    <property type="entry name" value="PROKAR_LIPOPROTEIN"/>
    <property type="match status" value="1"/>
</dbReference>
<dbReference type="EMBL" id="LN899820">
    <property type="protein sequence ID" value="CUV55741.1"/>
    <property type="molecule type" value="Genomic_DNA"/>
</dbReference>
<reference evidence="9" key="1">
    <citation type="submission" date="2015-10" db="EMBL/GenBank/DDBJ databases">
        <authorList>
            <person name="Gilbert D.G."/>
        </authorList>
    </citation>
    <scope>NUCLEOTIDE SEQUENCE</scope>
    <source>
        <strain evidence="9">Phyl III-seqv23</strain>
    </source>
</reference>
<keyword evidence="9" id="KW-0472">Membrane</keyword>
<name>A0A0K1ZKE9_RALSL</name>
<dbReference type="PATRIC" id="fig|305.107.peg.4834"/>